<keyword evidence="5" id="KW-0614">Plasmid</keyword>
<dbReference type="Pfam" id="PF18821">
    <property type="entry name" value="LPD7"/>
    <property type="match status" value="1"/>
</dbReference>
<feature type="domain" description="Large polyvalent protein-associated" evidence="3">
    <location>
        <begin position="648"/>
        <end position="721"/>
    </location>
</feature>
<dbReference type="Proteomes" id="UP000002743">
    <property type="component" value="Plasmid pMsip01"/>
</dbReference>
<gene>
    <name evidence="5" type="ordered locus">Msip34_2858</name>
</gene>
<feature type="region of interest" description="Disordered" evidence="1">
    <location>
        <begin position="438"/>
        <end position="466"/>
    </location>
</feature>
<dbReference type="InterPro" id="IPR049751">
    <property type="entry name" value="TraI/MobA_relaxases"/>
</dbReference>
<reference evidence="5 6" key="2">
    <citation type="journal article" date="2011" name="J. Bacteriol.">
        <title>Genomes of three methylotrophs from a single niche uncover genetic and metabolic divergence of Methylophilaceae.</title>
        <authorList>
            <person name="Lapidus A."/>
            <person name="Clum A."/>
            <person name="Labutti K."/>
            <person name="Kaluzhnaya M.G."/>
            <person name="Lim S."/>
            <person name="Beck D.A."/>
            <person name="Glavina Del Rio T."/>
            <person name="Nolan M."/>
            <person name="Mavromatis K."/>
            <person name="Huntemann M."/>
            <person name="Lucas S."/>
            <person name="Lidstrom M.E."/>
            <person name="Ivanova N."/>
            <person name="Chistoserdova L."/>
        </authorList>
    </citation>
    <scope>NUCLEOTIDE SEQUENCE [LARGE SCALE GENOMIC DNA]</scope>
    <source>
        <strain evidence="5 6">SIP3-4</strain>
        <plasmid evidence="5 6">pMsip01</plasmid>
    </source>
</reference>
<evidence type="ECO:0000259" key="3">
    <source>
        <dbReference type="Pfam" id="PF18821"/>
    </source>
</evidence>
<feature type="domain" description="MobA/VirD2-like nuclease" evidence="2">
    <location>
        <begin position="64"/>
        <end position="181"/>
    </location>
</feature>
<evidence type="ECO:0000259" key="4">
    <source>
        <dbReference type="Pfam" id="PF22863"/>
    </source>
</evidence>
<organism evidence="5 6">
    <name type="scientific">Methylovorus glucosotrophus (strain SIP3-4)</name>
    <dbReference type="NCBI Taxonomy" id="582744"/>
    <lineage>
        <taxon>Bacteria</taxon>
        <taxon>Pseudomonadati</taxon>
        <taxon>Pseudomonadota</taxon>
        <taxon>Betaproteobacteria</taxon>
        <taxon>Nitrosomonadales</taxon>
        <taxon>Methylophilaceae</taxon>
        <taxon>Methylovorus</taxon>
    </lineage>
</organism>
<geneLocation type="plasmid" evidence="5 6">
    <name>pMsip01</name>
</geneLocation>
<feature type="compositionally biased region" description="Basic and acidic residues" evidence="1">
    <location>
        <begin position="438"/>
        <end position="449"/>
    </location>
</feature>
<dbReference type="EMBL" id="CP001675">
    <property type="protein sequence ID" value="ACT52082.1"/>
    <property type="molecule type" value="Genomic_DNA"/>
</dbReference>
<evidence type="ECO:0000313" key="5">
    <source>
        <dbReference type="EMBL" id="ACT52082.1"/>
    </source>
</evidence>
<dbReference type="KEGG" id="mei:Msip34_2858"/>
<dbReference type="RefSeq" id="WP_012777680.1">
    <property type="nucleotide sequence ID" value="NC_012970.1"/>
</dbReference>
<reference evidence="6" key="1">
    <citation type="submission" date="2009-07" db="EMBL/GenBank/DDBJ databases">
        <title>Complete sequence of plasmid 1 of Methylovorus sp. SIP3-4.</title>
        <authorList>
            <consortium name="US DOE Joint Genome Institute"/>
            <person name="Lucas S."/>
            <person name="Copeland A."/>
            <person name="Lapidus A."/>
            <person name="Glavina del Rio T."/>
            <person name="Tice H."/>
            <person name="Bruce D."/>
            <person name="Goodwin L."/>
            <person name="Pitluck S."/>
            <person name="Clum A."/>
            <person name="Larimer F."/>
            <person name="Land M."/>
            <person name="Hauser L."/>
            <person name="Kyrpides N."/>
            <person name="Mikhailova N."/>
            <person name="Kayluzhnaya M."/>
            <person name="Chistoserdova L."/>
        </authorList>
    </citation>
    <scope>NUCLEOTIDE SEQUENCE [LARGE SCALE GENOMIC DNA]</scope>
    <source>
        <strain evidence="6">SIP3-4</strain>
        <plasmid evidence="6">pMsip01</plasmid>
    </source>
</reference>
<accession>C6XEM5</accession>
<name>C6XEM5_METGS</name>
<dbReference type="InterPro" id="IPR040677">
    <property type="entry name" value="LPD7"/>
</dbReference>
<dbReference type="InterPro" id="IPR005094">
    <property type="entry name" value="Endonuclease_MobA/VirD2"/>
</dbReference>
<dbReference type="AlphaFoldDB" id="C6XEM5"/>
<evidence type="ECO:0000256" key="1">
    <source>
        <dbReference type="SAM" id="MobiDB-lite"/>
    </source>
</evidence>
<evidence type="ECO:0000313" key="6">
    <source>
        <dbReference type="Proteomes" id="UP000002743"/>
    </source>
</evidence>
<dbReference type="InterPro" id="IPR054462">
    <property type="entry name" value="TraI_M"/>
</dbReference>
<keyword evidence="6" id="KW-1185">Reference proteome</keyword>
<evidence type="ECO:0000259" key="2">
    <source>
        <dbReference type="Pfam" id="PF03432"/>
    </source>
</evidence>
<dbReference type="Pfam" id="PF03432">
    <property type="entry name" value="Relaxase"/>
    <property type="match status" value="1"/>
</dbReference>
<dbReference type="NCBIfam" id="NF041893">
    <property type="entry name" value="TraI_MobP_relax"/>
    <property type="match status" value="1"/>
</dbReference>
<sequence length="855" mass="95292">MIVKIAPKRRDSQSSFDKLTTYITSEFERDNIDIHSIGFARLTQYITRESVPDILTGLTVEKTIGIEIGNLGSLESAAEQMRGIAKENPRVEDPVFHYILSWPSHERPEVKDMLDAARDSIAALGMAEHQYIIAIHANTDNLHAHIELNRIHPKTHKAKHIEWARKTLHLAARKAELKYGWSHDKGLYEVQVVNGQKVILERENPKKQKAEGRANLFETWNGEQSFETWCRESPTHGLKKFLPTFSNWQDLHSFLAAYGIEIIDSGGGGMQVRTLTEDGEKPVIVSASKAFRFLKRKDLEGRFGPFMKARTSGETDNGTGLPSIEDIASDLAKAGNYLLATGSIDPAAQDAIRTNFANTAAVTLAARPGNEQDHLGRGRSFNGREGELNESEYLAAIKHDLATAGGNLESTGHLDPDFTGAARSRRAAIAESLATFIDQDRSTGQDRASRGNSSGADRQLSYKRDPAKRLLAKAERAERRRELYARFQKDKTIHSAVRSKIMRETRDDQKKSIATSKVRYQSDKRKILSSSMSEAEKKQALALLAHQYAVQKELLSHKAQEEINTLRKTFKDLPVRSWRSWVEDLASQGDEAAISALRGMIYQEGRLRKKKERDSNAGKGAEDCEIIAPAGASLDPKMAADLRYRLFEGRLFFRFDDGRAAFTDNGETISWDRALVDDDALRLSLQHAAVKWGNRLTVEGGDAIFQSRILRMSGELGITIINLQRKVSPAAPMATDLHQVEAKAKSTPALPSRTLPEVMLQDPVRQNIVELLSKQFPGVTVRDVAGEEVRNSTFIGKVVLAKDGYVAQQTDPKTIVLHSAMNKVAGSLMQNKNFKVSYKDGMRTVSEVISKSKNR</sequence>
<proteinExistence type="predicted"/>
<dbReference type="HOGENOM" id="CLU_016163_0_0_4"/>
<protein>
    <submittedName>
        <fullName evidence="5">Relaxase/mobilization nuclease family protein</fullName>
    </submittedName>
</protein>
<dbReference type="OrthoDB" id="279005at2"/>
<dbReference type="Pfam" id="PF22863">
    <property type="entry name" value="TraI_middle"/>
    <property type="match status" value="1"/>
</dbReference>
<feature type="domain" description="TraI-like middle" evidence="4">
    <location>
        <begin position="211"/>
        <end position="308"/>
    </location>
</feature>